<dbReference type="InterPro" id="IPR050595">
    <property type="entry name" value="Bact_response_regulator"/>
</dbReference>
<dbReference type="SMART" id="SM00448">
    <property type="entry name" value="REC"/>
    <property type="match status" value="1"/>
</dbReference>
<evidence type="ECO:0000256" key="1">
    <source>
        <dbReference type="ARBA" id="ARBA00022553"/>
    </source>
</evidence>
<dbReference type="AlphaFoldDB" id="A0A7D4QIS8"/>
<dbReference type="Pfam" id="PF00072">
    <property type="entry name" value="Response_reg"/>
    <property type="match status" value="1"/>
</dbReference>
<proteinExistence type="predicted"/>
<accession>A0A7D4QIS8</accession>
<dbReference type="Gene3D" id="3.40.50.2300">
    <property type="match status" value="1"/>
</dbReference>
<keyword evidence="1 2" id="KW-0597">Phosphoprotein</keyword>
<dbReference type="SUPFAM" id="SSF52172">
    <property type="entry name" value="CheY-like"/>
    <property type="match status" value="1"/>
</dbReference>
<dbReference type="PANTHER" id="PTHR44591:SF3">
    <property type="entry name" value="RESPONSE REGULATORY DOMAIN-CONTAINING PROTEIN"/>
    <property type="match status" value="1"/>
</dbReference>
<sequence>MMKKILVIDDDADILDVVRETLLYERFEVQTVNNSKNIMAVADKFQPDLILLDYRLRDGDGGDICRALKEHKLFSHIPVVLFSAYVNAENELTVYGSDAVITKPFDLEDLIDTINRLTPAP</sequence>
<dbReference type="RefSeq" id="WP_173417537.1">
    <property type="nucleotide sequence ID" value="NZ_CP054139.1"/>
</dbReference>
<organism evidence="4 5">
    <name type="scientific">Mucilaginibacter mali</name>
    <dbReference type="NCBI Taxonomy" id="2740462"/>
    <lineage>
        <taxon>Bacteria</taxon>
        <taxon>Pseudomonadati</taxon>
        <taxon>Bacteroidota</taxon>
        <taxon>Sphingobacteriia</taxon>
        <taxon>Sphingobacteriales</taxon>
        <taxon>Sphingobacteriaceae</taxon>
        <taxon>Mucilaginibacter</taxon>
    </lineage>
</organism>
<dbReference type="InterPro" id="IPR011006">
    <property type="entry name" value="CheY-like_superfamily"/>
</dbReference>
<protein>
    <submittedName>
        <fullName evidence="4">Response regulator</fullName>
    </submittedName>
</protein>
<dbReference type="EMBL" id="CP054139">
    <property type="protein sequence ID" value="QKJ32892.1"/>
    <property type="molecule type" value="Genomic_DNA"/>
</dbReference>
<dbReference type="GO" id="GO:0000160">
    <property type="term" value="P:phosphorelay signal transduction system"/>
    <property type="evidence" value="ECO:0007669"/>
    <property type="project" value="InterPro"/>
</dbReference>
<dbReference type="KEGG" id="mmab:HQ865_25100"/>
<dbReference type="InterPro" id="IPR001789">
    <property type="entry name" value="Sig_transdc_resp-reg_receiver"/>
</dbReference>
<feature type="domain" description="Response regulatory" evidence="3">
    <location>
        <begin position="4"/>
        <end position="118"/>
    </location>
</feature>
<dbReference type="PANTHER" id="PTHR44591">
    <property type="entry name" value="STRESS RESPONSE REGULATOR PROTEIN 1"/>
    <property type="match status" value="1"/>
</dbReference>
<evidence type="ECO:0000256" key="2">
    <source>
        <dbReference type="PROSITE-ProRule" id="PRU00169"/>
    </source>
</evidence>
<evidence type="ECO:0000313" key="4">
    <source>
        <dbReference type="EMBL" id="QKJ32892.1"/>
    </source>
</evidence>
<name>A0A7D4QIS8_9SPHI</name>
<reference evidence="4 5" key="1">
    <citation type="submission" date="2020-05" db="EMBL/GenBank/DDBJ databases">
        <title>Mucilaginibacter mali sp. nov.</title>
        <authorList>
            <person name="Kim H.S."/>
            <person name="Lee K.C."/>
            <person name="Suh M.K."/>
            <person name="Kim J.-S."/>
            <person name="Han K.-I."/>
            <person name="Eom M.K."/>
            <person name="Shin Y.K."/>
            <person name="Lee J.-S."/>
        </authorList>
    </citation>
    <scope>NUCLEOTIDE SEQUENCE [LARGE SCALE GENOMIC DNA]</scope>
    <source>
        <strain evidence="4 5">G2-14</strain>
    </source>
</reference>
<dbReference type="PROSITE" id="PS50110">
    <property type="entry name" value="RESPONSE_REGULATORY"/>
    <property type="match status" value="1"/>
</dbReference>
<keyword evidence="5" id="KW-1185">Reference proteome</keyword>
<gene>
    <name evidence="4" type="ORF">HQ865_25100</name>
</gene>
<dbReference type="Proteomes" id="UP000505355">
    <property type="component" value="Chromosome"/>
</dbReference>
<feature type="modified residue" description="4-aspartylphosphate" evidence="2">
    <location>
        <position position="53"/>
    </location>
</feature>
<evidence type="ECO:0000259" key="3">
    <source>
        <dbReference type="PROSITE" id="PS50110"/>
    </source>
</evidence>
<evidence type="ECO:0000313" key="5">
    <source>
        <dbReference type="Proteomes" id="UP000505355"/>
    </source>
</evidence>